<dbReference type="PANTHER" id="PTHR14865:SF2">
    <property type="entry name" value="CST COMPLEX SUBUNIT CTC1"/>
    <property type="match status" value="1"/>
</dbReference>
<dbReference type="GO" id="GO:0042162">
    <property type="term" value="F:telomeric DNA binding"/>
    <property type="evidence" value="ECO:0007669"/>
    <property type="project" value="TreeGrafter"/>
</dbReference>
<evidence type="ECO:0000256" key="7">
    <source>
        <dbReference type="ARBA" id="ARBA00023125"/>
    </source>
</evidence>
<reference evidence="10" key="1">
    <citation type="journal article" date="2023" name="Proc. Natl. Acad. Sci. U.S.A.">
        <title>Genomic and structural basis for evolution of tropane alkaloid biosynthesis.</title>
        <authorList>
            <person name="Wanga Y.-J."/>
            <person name="Taina T."/>
            <person name="Yua J.-Y."/>
            <person name="Lia J."/>
            <person name="Xua B."/>
            <person name="Chenc J."/>
            <person name="D'Auriad J.C."/>
            <person name="Huanga J.-P."/>
            <person name="Huanga S.-X."/>
        </authorList>
    </citation>
    <scope>NUCLEOTIDE SEQUENCE [LARGE SCALE GENOMIC DNA]</scope>
    <source>
        <strain evidence="10">cv. KIB-2019</strain>
    </source>
</reference>
<dbReference type="OrthoDB" id="2314520at2759"/>
<protein>
    <recommendedName>
        <fullName evidence="4">CST complex subunit CTC1</fullName>
    </recommendedName>
</protein>
<gene>
    <name evidence="9" type="ORF">K7X08_012340</name>
</gene>
<evidence type="ECO:0000256" key="3">
    <source>
        <dbReference type="ARBA" id="ARBA00006332"/>
    </source>
</evidence>
<dbReference type="GO" id="GO:0003697">
    <property type="term" value="F:single-stranded DNA binding"/>
    <property type="evidence" value="ECO:0007669"/>
    <property type="project" value="TreeGrafter"/>
</dbReference>
<evidence type="ECO:0000256" key="8">
    <source>
        <dbReference type="ARBA" id="ARBA00023242"/>
    </source>
</evidence>
<evidence type="ECO:0000313" key="9">
    <source>
        <dbReference type="EMBL" id="KAJ8532417.1"/>
    </source>
</evidence>
<comment type="similarity">
    <text evidence="3">Belongs to the CTC1 family.</text>
</comment>
<keyword evidence="5" id="KW-0158">Chromosome</keyword>
<dbReference type="GO" id="GO:0010833">
    <property type="term" value="P:telomere maintenance via telomere lengthening"/>
    <property type="evidence" value="ECO:0007669"/>
    <property type="project" value="TreeGrafter"/>
</dbReference>
<dbReference type="Proteomes" id="UP001152561">
    <property type="component" value="Unassembled WGS sequence"/>
</dbReference>
<accession>A0A9Q1QYJ9</accession>
<proteinExistence type="inferred from homology"/>
<evidence type="ECO:0000256" key="6">
    <source>
        <dbReference type="ARBA" id="ARBA00022895"/>
    </source>
</evidence>
<evidence type="ECO:0000256" key="5">
    <source>
        <dbReference type="ARBA" id="ARBA00022454"/>
    </source>
</evidence>
<name>A0A9Q1QYJ9_9SOLA</name>
<evidence type="ECO:0000256" key="1">
    <source>
        <dbReference type="ARBA" id="ARBA00004123"/>
    </source>
</evidence>
<dbReference type="GO" id="GO:0045740">
    <property type="term" value="P:positive regulation of DNA replication"/>
    <property type="evidence" value="ECO:0007669"/>
    <property type="project" value="TreeGrafter"/>
</dbReference>
<keyword evidence="8" id="KW-0539">Nucleus</keyword>
<comment type="subcellular location">
    <subcellularLocation>
        <location evidence="2">Chromosome</location>
        <location evidence="2">Telomere</location>
    </subcellularLocation>
    <subcellularLocation>
        <location evidence="1">Nucleus</location>
    </subcellularLocation>
</comment>
<dbReference type="InterPro" id="IPR042617">
    <property type="entry name" value="CTC1-like"/>
</dbReference>
<dbReference type="GO" id="GO:1990879">
    <property type="term" value="C:CST complex"/>
    <property type="evidence" value="ECO:0007669"/>
    <property type="project" value="TreeGrafter"/>
</dbReference>
<keyword evidence="10" id="KW-1185">Reference proteome</keyword>
<keyword evidence="6" id="KW-0779">Telomere</keyword>
<organism evidence="9 10">
    <name type="scientific">Anisodus acutangulus</name>
    <dbReference type="NCBI Taxonomy" id="402998"/>
    <lineage>
        <taxon>Eukaryota</taxon>
        <taxon>Viridiplantae</taxon>
        <taxon>Streptophyta</taxon>
        <taxon>Embryophyta</taxon>
        <taxon>Tracheophyta</taxon>
        <taxon>Spermatophyta</taxon>
        <taxon>Magnoliopsida</taxon>
        <taxon>eudicotyledons</taxon>
        <taxon>Gunneridae</taxon>
        <taxon>Pentapetalae</taxon>
        <taxon>asterids</taxon>
        <taxon>lamiids</taxon>
        <taxon>Solanales</taxon>
        <taxon>Solanaceae</taxon>
        <taxon>Solanoideae</taxon>
        <taxon>Hyoscyameae</taxon>
        <taxon>Anisodus</taxon>
    </lineage>
</organism>
<comment type="caution">
    <text evidence="9">The sequence shown here is derived from an EMBL/GenBank/DDBJ whole genome shotgun (WGS) entry which is preliminary data.</text>
</comment>
<dbReference type="EMBL" id="JAJAGQ010000020">
    <property type="protein sequence ID" value="KAJ8532417.1"/>
    <property type="molecule type" value="Genomic_DNA"/>
</dbReference>
<keyword evidence="7" id="KW-0238">DNA-binding</keyword>
<sequence>MLLVDATGCIDVIIPDLPSSWNINNIYEVRNFLAIMEDISMKLDHVDLLQNEPFTCRRIFENAPFVREMNMPLHLYYNMRDLIPVNHHFTTCLDSQVDFRKVGRGKYHLLQLMHKFPIMQKVKIIGAANKLAFPAGFGRGLTASFHRVIALSAQDNFMLIPASFIVIKPSSLINDDSDDAHTYKPAASDLDGGSPFCAITASPISDTARCCGYLCPRPGVQHKNKYRQSRTESRPNSVGVDIPLTGFILDDGSSSCCCWASWVRAAVFLGLRDKEVASEAYAKTRKMSRKTRKKQACIAA</sequence>
<dbReference type="AlphaFoldDB" id="A0A9Q1QYJ9"/>
<evidence type="ECO:0000256" key="2">
    <source>
        <dbReference type="ARBA" id="ARBA00004574"/>
    </source>
</evidence>
<evidence type="ECO:0000313" key="10">
    <source>
        <dbReference type="Proteomes" id="UP001152561"/>
    </source>
</evidence>
<dbReference type="PANTHER" id="PTHR14865">
    <property type="entry name" value="CST COMPLEX SUBUNIT CTC1"/>
    <property type="match status" value="1"/>
</dbReference>
<evidence type="ECO:0000256" key="4">
    <source>
        <dbReference type="ARBA" id="ARBA00016175"/>
    </source>
</evidence>